<proteinExistence type="predicted"/>
<dbReference type="EMBL" id="SDRB02013448">
    <property type="protein sequence ID" value="THF94858.1"/>
    <property type="molecule type" value="Genomic_DNA"/>
</dbReference>
<keyword evidence="6" id="KW-0539">Nucleus</keyword>
<keyword evidence="4" id="KW-0238">DNA-binding</keyword>
<dbReference type="GO" id="GO:0003677">
    <property type="term" value="F:DNA binding"/>
    <property type="evidence" value="ECO:0007669"/>
    <property type="project" value="UniProtKB-KW"/>
</dbReference>
<keyword evidence="5" id="KW-0804">Transcription</keyword>
<dbReference type="GO" id="GO:0042393">
    <property type="term" value="F:histone binding"/>
    <property type="evidence" value="ECO:0007669"/>
    <property type="project" value="TreeGrafter"/>
</dbReference>
<keyword evidence="10" id="KW-1185">Reference proteome</keyword>
<dbReference type="GO" id="GO:0006325">
    <property type="term" value="P:chromatin organization"/>
    <property type="evidence" value="ECO:0007669"/>
    <property type="project" value="UniProtKB-KW"/>
</dbReference>
<name>A0A4S4CYS3_CAMSN</name>
<sequence length="445" mass="47878">MMCTALRSVPDLHEGPNKFCFFKDKGPSFMKDLRVCASNPMEVSGLGLGGQDKSIHLVSRVINTESIGVEKPRRCLEIGGKSRSLSFVASDPIECTQPRQSTIRDDLSTKEAHLGLSDIVDRSCDVQAQGVTFDTSTDMVNGSIVVSKTLQANGCSSSLTTEMFGFAVGIAFKRKKTPQVGENRKRSSKTEEDEVEPADTKNESQDDDDVDNDNTVPKEESDQEGSESEEEEEDETKEQAPIEKKSPTKNVKKESGSKASEKSKSVKKGTPAKSSITSAKSTKNSSSSTSMKAASNADGASESASKPKVSATKKQKVEKDSEDQSASAKGKVISKKQPSKSSSNVSAKDQGKGKASKKAKPEPSKEEMHAVVVNILKEVDFNTATLSDILRQLGTHFGVDLMHRKAEVKAVITDVINSMSDEEDEGEEADSGDDAEKDEDSDSDA</sequence>
<feature type="compositionally biased region" description="Acidic residues" evidence="7">
    <location>
        <begin position="221"/>
        <end position="236"/>
    </location>
</feature>
<dbReference type="InterPro" id="IPR044198">
    <property type="entry name" value="DEK"/>
</dbReference>
<evidence type="ECO:0000256" key="6">
    <source>
        <dbReference type="ARBA" id="ARBA00023242"/>
    </source>
</evidence>
<evidence type="ECO:0000256" key="7">
    <source>
        <dbReference type="SAM" id="MobiDB-lite"/>
    </source>
</evidence>
<dbReference type="GO" id="GO:2000779">
    <property type="term" value="P:regulation of double-strand break repair"/>
    <property type="evidence" value="ECO:0007669"/>
    <property type="project" value="TreeGrafter"/>
</dbReference>
<evidence type="ECO:0000256" key="5">
    <source>
        <dbReference type="ARBA" id="ARBA00023163"/>
    </source>
</evidence>
<evidence type="ECO:0000256" key="1">
    <source>
        <dbReference type="ARBA" id="ARBA00004604"/>
    </source>
</evidence>
<feature type="compositionally biased region" description="Low complexity" evidence="7">
    <location>
        <begin position="268"/>
        <end position="295"/>
    </location>
</feature>
<comment type="subcellular location">
    <subcellularLocation>
        <location evidence="1">Nucleus</location>
        <location evidence="1">Nucleolus</location>
    </subcellularLocation>
</comment>
<dbReference type="PANTHER" id="PTHR13468">
    <property type="entry name" value="DEK PROTEIN"/>
    <property type="match status" value="1"/>
</dbReference>
<feature type="domain" description="DEK-C" evidence="8">
    <location>
        <begin position="362"/>
        <end position="417"/>
    </location>
</feature>
<gene>
    <name evidence="9" type="ORF">TEA_007067</name>
</gene>
<dbReference type="Gene3D" id="1.10.10.60">
    <property type="entry name" value="Homeodomain-like"/>
    <property type="match status" value="1"/>
</dbReference>
<keyword evidence="3" id="KW-0805">Transcription regulation</keyword>
<evidence type="ECO:0000256" key="2">
    <source>
        <dbReference type="ARBA" id="ARBA00022853"/>
    </source>
</evidence>
<evidence type="ECO:0000313" key="10">
    <source>
        <dbReference type="Proteomes" id="UP000306102"/>
    </source>
</evidence>
<dbReference type="PROSITE" id="PS51998">
    <property type="entry name" value="DEK_C"/>
    <property type="match status" value="1"/>
</dbReference>
<organism evidence="9 10">
    <name type="scientific">Camellia sinensis var. sinensis</name>
    <name type="common">China tea</name>
    <dbReference type="NCBI Taxonomy" id="542762"/>
    <lineage>
        <taxon>Eukaryota</taxon>
        <taxon>Viridiplantae</taxon>
        <taxon>Streptophyta</taxon>
        <taxon>Embryophyta</taxon>
        <taxon>Tracheophyta</taxon>
        <taxon>Spermatophyta</taxon>
        <taxon>Magnoliopsida</taxon>
        <taxon>eudicotyledons</taxon>
        <taxon>Gunneridae</taxon>
        <taxon>Pentapetalae</taxon>
        <taxon>asterids</taxon>
        <taxon>Ericales</taxon>
        <taxon>Theaceae</taxon>
        <taxon>Camellia</taxon>
    </lineage>
</organism>
<keyword evidence="2" id="KW-0156">Chromatin regulator</keyword>
<protein>
    <recommendedName>
        <fullName evidence="8">DEK-C domain-containing protein</fullName>
    </recommendedName>
</protein>
<dbReference type="Proteomes" id="UP000306102">
    <property type="component" value="Unassembled WGS sequence"/>
</dbReference>
<feature type="compositionally biased region" description="Acidic residues" evidence="7">
    <location>
        <begin position="420"/>
        <end position="445"/>
    </location>
</feature>
<dbReference type="STRING" id="542762.A0A4S4CYS3"/>
<evidence type="ECO:0000259" key="8">
    <source>
        <dbReference type="PROSITE" id="PS51998"/>
    </source>
</evidence>
<feature type="region of interest" description="Disordered" evidence="7">
    <location>
        <begin position="176"/>
        <end position="367"/>
    </location>
</feature>
<comment type="caution">
    <text evidence="9">The sequence shown here is derived from an EMBL/GenBank/DDBJ whole genome shotgun (WGS) entry which is preliminary data.</text>
</comment>
<dbReference type="PANTHER" id="PTHR13468:SF1">
    <property type="entry name" value="PROTEIN DEK"/>
    <property type="match status" value="1"/>
</dbReference>
<evidence type="ECO:0000256" key="3">
    <source>
        <dbReference type="ARBA" id="ARBA00023015"/>
    </source>
</evidence>
<dbReference type="InterPro" id="IPR014876">
    <property type="entry name" value="DEK_C"/>
</dbReference>
<dbReference type="AlphaFoldDB" id="A0A4S4CYS3"/>
<feature type="compositionally biased region" description="Basic and acidic residues" evidence="7">
    <location>
        <begin position="237"/>
        <end position="264"/>
    </location>
</feature>
<dbReference type="FunFam" id="1.10.10.60:FF:000220">
    <property type="entry name" value="DEK domain-containing chromatin associated protein"/>
    <property type="match status" value="1"/>
</dbReference>
<feature type="region of interest" description="Disordered" evidence="7">
    <location>
        <begin position="417"/>
        <end position="445"/>
    </location>
</feature>
<dbReference type="Pfam" id="PF08766">
    <property type="entry name" value="DEK_C"/>
    <property type="match status" value="1"/>
</dbReference>
<evidence type="ECO:0000313" key="9">
    <source>
        <dbReference type="EMBL" id="THF94858.1"/>
    </source>
</evidence>
<reference evidence="9 10" key="1">
    <citation type="journal article" date="2018" name="Proc. Natl. Acad. Sci. U.S.A.">
        <title>Draft genome sequence of Camellia sinensis var. sinensis provides insights into the evolution of the tea genome and tea quality.</title>
        <authorList>
            <person name="Wei C."/>
            <person name="Yang H."/>
            <person name="Wang S."/>
            <person name="Zhao J."/>
            <person name="Liu C."/>
            <person name="Gao L."/>
            <person name="Xia E."/>
            <person name="Lu Y."/>
            <person name="Tai Y."/>
            <person name="She G."/>
            <person name="Sun J."/>
            <person name="Cao H."/>
            <person name="Tong W."/>
            <person name="Gao Q."/>
            <person name="Li Y."/>
            <person name="Deng W."/>
            <person name="Jiang X."/>
            <person name="Wang W."/>
            <person name="Chen Q."/>
            <person name="Zhang S."/>
            <person name="Li H."/>
            <person name="Wu J."/>
            <person name="Wang P."/>
            <person name="Li P."/>
            <person name="Shi C."/>
            <person name="Zheng F."/>
            <person name="Jian J."/>
            <person name="Huang B."/>
            <person name="Shan D."/>
            <person name="Shi M."/>
            <person name="Fang C."/>
            <person name="Yue Y."/>
            <person name="Li F."/>
            <person name="Li D."/>
            <person name="Wei S."/>
            <person name="Han B."/>
            <person name="Jiang C."/>
            <person name="Yin Y."/>
            <person name="Xia T."/>
            <person name="Zhang Z."/>
            <person name="Bennetzen J.L."/>
            <person name="Zhao S."/>
            <person name="Wan X."/>
        </authorList>
    </citation>
    <scope>NUCLEOTIDE SEQUENCE [LARGE SCALE GENOMIC DNA]</scope>
    <source>
        <strain evidence="10">cv. Shuchazao</strain>
        <tissue evidence="9">Leaf</tissue>
    </source>
</reference>
<accession>A0A4S4CYS3</accession>
<dbReference type="GO" id="GO:0005730">
    <property type="term" value="C:nucleolus"/>
    <property type="evidence" value="ECO:0007669"/>
    <property type="project" value="UniProtKB-SubCell"/>
</dbReference>
<dbReference type="SUPFAM" id="SSF109715">
    <property type="entry name" value="DEK C-terminal domain"/>
    <property type="match status" value="1"/>
</dbReference>
<evidence type="ECO:0000256" key="4">
    <source>
        <dbReference type="ARBA" id="ARBA00023125"/>
    </source>
</evidence>